<dbReference type="SMART" id="SM00356">
    <property type="entry name" value="ZnF_C3H1"/>
    <property type="match status" value="4"/>
</dbReference>
<dbReference type="Gene3D" id="4.10.1000.10">
    <property type="entry name" value="Zinc finger, CCCH-type"/>
    <property type="match status" value="3"/>
</dbReference>
<protein>
    <submittedName>
        <fullName evidence="8">BA75_01829T0</fullName>
    </submittedName>
</protein>
<feature type="zinc finger region" description="C3H1-type" evidence="4">
    <location>
        <begin position="133"/>
        <end position="161"/>
    </location>
</feature>
<name>A0A1B2J867_PICPA</name>
<feature type="domain" description="C3H1-type" evidence="7">
    <location>
        <begin position="133"/>
        <end position="161"/>
    </location>
</feature>
<evidence type="ECO:0000256" key="3">
    <source>
        <dbReference type="ARBA" id="ARBA00022833"/>
    </source>
</evidence>
<evidence type="ECO:0000256" key="2">
    <source>
        <dbReference type="ARBA" id="ARBA00022771"/>
    </source>
</evidence>
<reference evidence="8 9" key="1">
    <citation type="submission" date="2016-02" db="EMBL/GenBank/DDBJ databases">
        <title>Comparative genomic and transcriptomic foundation for Pichia pastoris.</title>
        <authorList>
            <person name="Love K.R."/>
            <person name="Shah K.A."/>
            <person name="Whittaker C.A."/>
            <person name="Wu J."/>
            <person name="Bartlett M.C."/>
            <person name="Ma D."/>
            <person name="Leeson R.L."/>
            <person name="Priest M."/>
            <person name="Young S.K."/>
            <person name="Love J.C."/>
        </authorList>
    </citation>
    <scope>NUCLEOTIDE SEQUENCE [LARGE SCALE GENOMIC DNA]</scope>
    <source>
        <strain evidence="8 9">ATCC 28485</strain>
    </source>
</reference>
<dbReference type="InterPro" id="IPR000571">
    <property type="entry name" value="Znf_CCCH"/>
</dbReference>
<feature type="compositionally biased region" description="Basic and acidic residues" evidence="6">
    <location>
        <begin position="345"/>
        <end position="356"/>
    </location>
</feature>
<feature type="region of interest" description="Disordered" evidence="6">
    <location>
        <begin position="277"/>
        <end position="303"/>
    </location>
</feature>
<gene>
    <name evidence="8" type="ORF">ATY40_BA7501829</name>
</gene>
<dbReference type="Proteomes" id="UP000094565">
    <property type="component" value="Chromosome 1"/>
</dbReference>
<feature type="domain" description="C3H1-type" evidence="7">
    <location>
        <begin position="187"/>
        <end position="213"/>
    </location>
</feature>
<feature type="zinc finger region" description="C3H1-type" evidence="4">
    <location>
        <begin position="214"/>
        <end position="242"/>
    </location>
</feature>
<dbReference type="PANTHER" id="PTHR46156:SF1">
    <property type="entry name" value="ZINC FINGER CCCH DOMAIN-CONTAINING PROTEIN 3"/>
    <property type="match status" value="1"/>
</dbReference>
<dbReference type="AlphaFoldDB" id="A0A1B2J867"/>
<evidence type="ECO:0000313" key="9">
    <source>
        <dbReference type="Proteomes" id="UP000094565"/>
    </source>
</evidence>
<dbReference type="PROSITE" id="PS50103">
    <property type="entry name" value="ZF_C3H1"/>
    <property type="match status" value="3"/>
</dbReference>
<evidence type="ECO:0000259" key="7">
    <source>
        <dbReference type="PROSITE" id="PS50103"/>
    </source>
</evidence>
<feature type="zinc finger region" description="C3H1-type" evidence="4">
    <location>
        <begin position="187"/>
        <end position="213"/>
    </location>
</feature>
<proteinExistence type="predicted"/>
<dbReference type="InterPro" id="IPR036855">
    <property type="entry name" value="Znf_CCCH_sf"/>
</dbReference>
<accession>A0A1B2J867</accession>
<keyword evidence="9" id="KW-1185">Reference proteome</keyword>
<feature type="compositionally biased region" description="Basic and acidic residues" evidence="6">
    <location>
        <begin position="277"/>
        <end position="288"/>
    </location>
</feature>
<evidence type="ECO:0000313" key="8">
    <source>
        <dbReference type="EMBL" id="ANZ74229.1"/>
    </source>
</evidence>
<dbReference type="SUPFAM" id="SSF90229">
    <property type="entry name" value="CCCH zinc finger"/>
    <property type="match status" value="2"/>
</dbReference>
<dbReference type="GO" id="GO:0008270">
    <property type="term" value="F:zinc ion binding"/>
    <property type="evidence" value="ECO:0007669"/>
    <property type="project" value="UniProtKB-KW"/>
</dbReference>
<evidence type="ECO:0000256" key="5">
    <source>
        <dbReference type="SAM" id="Coils"/>
    </source>
</evidence>
<keyword evidence="2 4" id="KW-0863">Zinc-finger</keyword>
<keyword evidence="3 4" id="KW-0862">Zinc</keyword>
<evidence type="ECO:0000256" key="6">
    <source>
        <dbReference type="SAM" id="MobiDB-lite"/>
    </source>
</evidence>
<feature type="domain" description="C3H1-type" evidence="7">
    <location>
        <begin position="214"/>
        <end position="242"/>
    </location>
</feature>
<keyword evidence="1 4" id="KW-0479">Metal-binding</keyword>
<sequence length="356" mass="40466">MSSTEKQLEEIKRRYADLQKSINESKKRLKTLGTVSSAGQKNHYAIVKPPMAVLHRKQKMLNVWCKKNATEYRHKNRIDIDGTKYVEIKNASRLVPVSHLDAAACDDEKKVTIEDNEYVRQKTGSFKILDKSKETQELCIYFVTTGNCARKNSCRYLHDINMKSLCKEFLKGTCYNAYCTLSHKPTQFNSPSCKFYNTGFCSNENCSYTHKKDSPEAAVCRPFAVNGVCPDGMTCKLRHEFICPEFDESGTCHIRFCALPHPSKKASTTKMFNNVRNEDNHADNKAPLRVDTTGNPENSKLWGSVSKGLESLLHETDNHSNELSDLSEDLNNEKLPQKTFEGPDGLEHNDDYVKIT</sequence>
<feature type="region of interest" description="Disordered" evidence="6">
    <location>
        <begin position="335"/>
        <end position="356"/>
    </location>
</feature>
<dbReference type="EMBL" id="CP014584">
    <property type="protein sequence ID" value="ANZ74229.1"/>
    <property type="molecule type" value="Genomic_DNA"/>
</dbReference>
<organism evidence="8 9">
    <name type="scientific">Komagataella pastoris</name>
    <name type="common">Yeast</name>
    <name type="synonym">Pichia pastoris</name>
    <dbReference type="NCBI Taxonomy" id="4922"/>
    <lineage>
        <taxon>Eukaryota</taxon>
        <taxon>Fungi</taxon>
        <taxon>Dikarya</taxon>
        <taxon>Ascomycota</taxon>
        <taxon>Saccharomycotina</taxon>
        <taxon>Pichiomycetes</taxon>
        <taxon>Pichiales</taxon>
        <taxon>Pichiaceae</taxon>
        <taxon>Komagataella</taxon>
    </lineage>
</organism>
<keyword evidence="5" id="KW-0175">Coiled coil</keyword>
<feature type="coiled-coil region" evidence="5">
    <location>
        <begin position="1"/>
        <end position="28"/>
    </location>
</feature>
<dbReference type="GO" id="GO:0005634">
    <property type="term" value="C:nucleus"/>
    <property type="evidence" value="ECO:0007669"/>
    <property type="project" value="TreeGrafter"/>
</dbReference>
<dbReference type="PANTHER" id="PTHR46156">
    <property type="entry name" value="CCCH ZINGC FINGER"/>
    <property type="match status" value="1"/>
</dbReference>
<evidence type="ECO:0000256" key="1">
    <source>
        <dbReference type="ARBA" id="ARBA00022723"/>
    </source>
</evidence>
<dbReference type="OrthoDB" id="410307at2759"/>
<evidence type="ECO:0000256" key="4">
    <source>
        <dbReference type="PROSITE-ProRule" id="PRU00723"/>
    </source>
</evidence>